<organism evidence="6 7">
    <name type="scientific">Leifsonia shinshuensis</name>
    <dbReference type="NCBI Taxonomy" id="150026"/>
    <lineage>
        <taxon>Bacteria</taxon>
        <taxon>Bacillati</taxon>
        <taxon>Actinomycetota</taxon>
        <taxon>Actinomycetes</taxon>
        <taxon>Micrococcales</taxon>
        <taxon>Microbacteriaceae</taxon>
        <taxon>Leifsonia</taxon>
    </lineage>
</organism>
<sequence length="735" mass="71735">MPTSANTARRAVRHGLILATVLAIPLSLAATAGPAGPANAAGALDCSGTSLYGVVPHDIAGPQPADMLSIDGSSVGGPQLNASVESTSTIPGLLANGLGIAIGGTAAFMASDSGTVVQGYDAASGTWTSYPGKPAPGSAVTGGAVDPTTGIYYFGDVGSNGVTGQLWGFDTTTDQMISPAPLITFPAIAGEVNGDIAFDGGGNLYVVASSATEGTLEAISGPLPQTAAQAATVSPTILSTFAVPGSAVVNGIAFDGNGTLYLSQGGTNGIFSIDPGTGNADGNLTPLPAALAGPANVGVVDLASCAFPPALSVQKNVVSRVNATDQFGLQVTGPTVSLPATATTTGTATGLQQTADGRVLQAGPALARYGDTYTATETAAGTTDLTQYLSSYRCVDTVNPGNPQFPISGTGTTVSFALATYAGEAPSVVCTFTNEARAAALGLTKSASPGTIAKAGETITYTYTVTNTGNTPLSAIAVTETDFTGTGTAPVPDCPQTILAAGASEQCTATYIATAADVDAGTISNTAVAGGQDAVAGAITSAAATAGVTADRAPALTLAKTADPTTITGAGEPIAYSFLVTNTGNVTLTEVGITEQSFTGSGGPLTVTCPADTTLAAGASLTCTADYESTDADYASGGVTNTATADGTDPTGASITSAASTAVVEAVQVPVENPPAPDAPGPNPPLADAPPASPPLADTGLQVLSWLAPLAGLLALAGTGIAMLAARRRKASEQG</sequence>
<dbReference type="KEGG" id="lse:F1C12_04345"/>
<proteinExistence type="predicted"/>
<feature type="transmembrane region" description="Helical" evidence="2">
    <location>
        <begin position="703"/>
        <end position="726"/>
    </location>
</feature>
<feature type="region of interest" description="Disordered" evidence="1">
    <location>
        <begin position="671"/>
        <end position="694"/>
    </location>
</feature>
<accession>A0A7G6Y7H3</accession>
<feature type="chain" id="PRO_5039225252" description="DUF11 domain-containing protein" evidence="3">
    <location>
        <begin position="33"/>
        <end position="735"/>
    </location>
</feature>
<keyword evidence="2" id="KW-1133">Transmembrane helix</keyword>
<dbReference type="InterPro" id="IPR047589">
    <property type="entry name" value="DUF11_rpt"/>
</dbReference>
<evidence type="ECO:0000256" key="3">
    <source>
        <dbReference type="SAM" id="SignalP"/>
    </source>
</evidence>
<keyword evidence="3" id="KW-0732">Signal</keyword>
<keyword evidence="2" id="KW-0812">Transmembrane</keyword>
<gene>
    <name evidence="6" type="ORF">F1C12_04345</name>
</gene>
<dbReference type="SUPFAM" id="SSF63825">
    <property type="entry name" value="YWTD domain"/>
    <property type="match status" value="1"/>
</dbReference>
<dbReference type="Gene3D" id="2.60.40.10">
    <property type="entry name" value="Immunoglobulins"/>
    <property type="match status" value="1"/>
</dbReference>
<dbReference type="InterPro" id="IPR048834">
    <property type="entry name" value="SpaA_pre-album"/>
</dbReference>
<evidence type="ECO:0000259" key="5">
    <source>
        <dbReference type="Pfam" id="PF24346"/>
    </source>
</evidence>
<dbReference type="Pfam" id="PF20674">
    <property type="entry name" value="SpaA_3"/>
    <property type="match status" value="1"/>
</dbReference>
<feature type="domain" description="SpaA-like prealbumin fold" evidence="4">
    <location>
        <begin position="311"/>
        <end position="435"/>
    </location>
</feature>
<dbReference type="AlphaFoldDB" id="A0A7G6Y7H3"/>
<name>A0A7G6Y7H3_9MICO</name>
<keyword evidence="2" id="KW-0472">Membrane</keyword>
<reference evidence="7" key="1">
    <citation type="submission" date="2019-09" db="EMBL/GenBank/DDBJ databases">
        <title>Antimicrobial potential of Antarctic Bacteria.</title>
        <authorList>
            <person name="Benaud N."/>
            <person name="Edwards R.J."/>
            <person name="Ferrari B.C."/>
        </authorList>
    </citation>
    <scope>NUCLEOTIDE SEQUENCE [LARGE SCALE GENOMIC DNA]</scope>
    <source>
        <strain evidence="7">INR9</strain>
    </source>
</reference>
<evidence type="ECO:0000259" key="4">
    <source>
        <dbReference type="Pfam" id="PF20674"/>
    </source>
</evidence>
<evidence type="ECO:0000313" key="7">
    <source>
        <dbReference type="Proteomes" id="UP000515511"/>
    </source>
</evidence>
<feature type="domain" description="DUF7507" evidence="5">
    <location>
        <begin position="553"/>
        <end position="657"/>
    </location>
</feature>
<evidence type="ECO:0000256" key="2">
    <source>
        <dbReference type="SAM" id="Phobius"/>
    </source>
</evidence>
<dbReference type="Proteomes" id="UP000515511">
    <property type="component" value="Chromosome"/>
</dbReference>
<dbReference type="InterPro" id="IPR055354">
    <property type="entry name" value="DUF7507"/>
</dbReference>
<dbReference type="EMBL" id="CP043641">
    <property type="protein sequence ID" value="QNE34438.1"/>
    <property type="molecule type" value="Genomic_DNA"/>
</dbReference>
<feature type="signal peptide" evidence="3">
    <location>
        <begin position="1"/>
        <end position="32"/>
    </location>
</feature>
<evidence type="ECO:0008006" key="8">
    <source>
        <dbReference type="Google" id="ProtNLM"/>
    </source>
</evidence>
<feature type="domain" description="DUF7507" evidence="5">
    <location>
        <begin position="439"/>
        <end position="540"/>
    </location>
</feature>
<dbReference type="Pfam" id="PF24346">
    <property type="entry name" value="DUF7507"/>
    <property type="match status" value="2"/>
</dbReference>
<evidence type="ECO:0000256" key="1">
    <source>
        <dbReference type="SAM" id="MobiDB-lite"/>
    </source>
</evidence>
<dbReference type="InterPro" id="IPR013783">
    <property type="entry name" value="Ig-like_fold"/>
</dbReference>
<dbReference type="NCBIfam" id="TIGR01451">
    <property type="entry name" value="B_ant_repeat"/>
    <property type="match status" value="1"/>
</dbReference>
<dbReference type="RefSeq" id="WP_185277601.1">
    <property type="nucleotide sequence ID" value="NZ_CP043641.1"/>
</dbReference>
<protein>
    <recommendedName>
        <fullName evidence="8">DUF11 domain-containing protein</fullName>
    </recommendedName>
</protein>
<evidence type="ECO:0000313" key="6">
    <source>
        <dbReference type="EMBL" id="QNE34438.1"/>
    </source>
</evidence>
<dbReference type="GO" id="GO:0005975">
    <property type="term" value="P:carbohydrate metabolic process"/>
    <property type="evidence" value="ECO:0007669"/>
    <property type="project" value="UniProtKB-ARBA"/>
</dbReference>
<feature type="compositionally biased region" description="Pro residues" evidence="1">
    <location>
        <begin position="672"/>
        <end position="694"/>
    </location>
</feature>